<evidence type="ECO:0000256" key="3">
    <source>
        <dbReference type="ARBA" id="ARBA00022777"/>
    </source>
</evidence>
<accession>A0A7S3ZLA3</accession>
<evidence type="ECO:0000256" key="4">
    <source>
        <dbReference type="ARBA" id="ARBA00022840"/>
    </source>
</evidence>
<evidence type="ECO:0000313" key="7">
    <source>
        <dbReference type="EMBL" id="CAE0686874.1"/>
    </source>
</evidence>
<sequence>MTGKTFIAPLAPATPTKKTPEEAPATPEAVRVEPQLAGGESWGDGLEAIKSNNVVVGLNLIQPAESHACRPARASDEDLNESREADVVVEAPLGPLLFRGKMPTSRILCERAGSKVCVGKSRGKKCVVKTFSPKTAAAGCRELVLLKAAQGPRIVQLLGAAFAQTQPTIVMEFCSRGTLDDAVRNWLDVRGARRVAAHVAEALAHLHSLRPAIVHRDVKPKNVLICRDGSAKLADFGLARPFPGRTANDQYVMTGETGTVRWMAPEAFRGDPYSLKVDIYSWAMVAWFALCGQAPYAEKTLKDLRRTHLELHDRPPLKGRPTNSGVASLLSLAWAEAPGDRPEAASLSRALAPFSVKRRRLLPFW</sequence>
<evidence type="ECO:0000259" key="6">
    <source>
        <dbReference type="PROSITE" id="PS50011"/>
    </source>
</evidence>
<dbReference type="InterPro" id="IPR011009">
    <property type="entry name" value="Kinase-like_dom_sf"/>
</dbReference>
<dbReference type="InterPro" id="IPR008271">
    <property type="entry name" value="Ser/Thr_kinase_AS"/>
</dbReference>
<proteinExistence type="predicted"/>
<dbReference type="Proteomes" id="UP000789595">
    <property type="component" value="Unassembled WGS sequence"/>
</dbReference>
<feature type="region of interest" description="Disordered" evidence="5">
    <location>
        <begin position="1"/>
        <end position="30"/>
    </location>
</feature>
<dbReference type="InterPro" id="IPR000719">
    <property type="entry name" value="Prot_kinase_dom"/>
</dbReference>
<evidence type="ECO:0000313" key="8">
    <source>
        <dbReference type="EMBL" id="CAH0365802.1"/>
    </source>
</evidence>
<dbReference type="PANTHER" id="PTHR44329">
    <property type="entry name" value="SERINE/THREONINE-PROTEIN KINASE TNNI3K-RELATED"/>
    <property type="match status" value="1"/>
</dbReference>
<dbReference type="Pfam" id="PF00069">
    <property type="entry name" value="Pkinase"/>
    <property type="match status" value="1"/>
</dbReference>
<reference evidence="7" key="1">
    <citation type="submission" date="2021-01" db="EMBL/GenBank/DDBJ databases">
        <authorList>
            <person name="Corre E."/>
            <person name="Pelletier E."/>
            <person name="Niang G."/>
            <person name="Scheremetjew M."/>
            <person name="Finn R."/>
            <person name="Kale V."/>
            <person name="Holt S."/>
            <person name="Cochrane G."/>
            <person name="Meng A."/>
            <person name="Brown T."/>
            <person name="Cohen L."/>
        </authorList>
    </citation>
    <scope>NUCLEOTIDE SEQUENCE</scope>
    <source>
        <strain evidence="7">CCMP1756</strain>
    </source>
</reference>
<dbReference type="InterPro" id="IPR051681">
    <property type="entry name" value="Ser/Thr_Kinases-Pseudokinases"/>
</dbReference>
<dbReference type="PROSITE" id="PS00108">
    <property type="entry name" value="PROTEIN_KINASE_ST"/>
    <property type="match status" value="1"/>
</dbReference>
<gene>
    <name evidence="7" type="ORF">PCAL00307_LOCUS2308</name>
    <name evidence="8" type="ORF">PECAL_1P22580</name>
</gene>
<keyword evidence="3" id="KW-0418">Kinase</keyword>
<dbReference type="GO" id="GO:0004674">
    <property type="term" value="F:protein serine/threonine kinase activity"/>
    <property type="evidence" value="ECO:0007669"/>
    <property type="project" value="TreeGrafter"/>
</dbReference>
<feature type="domain" description="Protein kinase" evidence="6">
    <location>
        <begin position="102"/>
        <end position="355"/>
    </location>
</feature>
<keyword evidence="4" id="KW-0067">ATP-binding</keyword>
<name>A0A7S3ZLA3_9STRA</name>
<evidence type="ECO:0000256" key="1">
    <source>
        <dbReference type="ARBA" id="ARBA00022679"/>
    </source>
</evidence>
<dbReference type="EMBL" id="CAKKNE010000001">
    <property type="protein sequence ID" value="CAH0365802.1"/>
    <property type="molecule type" value="Genomic_DNA"/>
</dbReference>
<dbReference type="EMBL" id="HBIW01002759">
    <property type="protein sequence ID" value="CAE0686874.1"/>
    <property type="molecule type" value="Transcribed_RNA"/>
</dbReference>
<keyword evidence="2" id="KW-0547">Nucleotide-binding</keyword>
<evidence type="ECO:0000256" key="2">
    <source>
        <dbReference type="ARBA" id="ARBA00022741"/>
    </source>
</evidence>
<dbReference type="GO" id="GO:0005524">
    <property type="term" value="F:ATP binding"/>
    <property type="evidence" value="ECO:0007669"/>
    <property type="project" value="UniProtKB-KW"/>
</dbReference>
<dbReference type="PROSITE" id="PS50011">
    <property type="entry name" value="PROTEIN_KINASE_DOM"/>
    <property type="match status" value="1"/>
</dbReference>
<dbReference type="AlphaFoldDB" id="A0A7S3ZLA3"/>
<dbReference type="SUPFAM" id="SSF56112">
    <property type="entry name" value="Protein kinase-like (PK-like)"/>
    <property type="match status" value="1"/>
</dbReference>
<dbReference type="PANTHER" id="PTHR44329:SF288">
    <property type="entry name" value="MITOGEN-ACTIVATED PROTEIN KINASE KINASE KINASE 20"/>
    <property type="match status" value="1"/>
</dbReference>
<organism evidence="7">
    <name type="scientific">Pelagomonas calceolata</name>
    <dbReference type="NCBI Taxonomy" id="35677"/>
    <lineage>
        <taxon>Eukaryota</taxon>
        <taxon>Sar</taxon>
        <taxon>Stramenopiles</taxon>
        <taxon>Ochrophyta</taxon>
        <taxon>Pelagophyceae</taxon>
        <taxon>Pelagomonadales</taxon>
        <taxon>Pelagomonadaceae</taxon>
        <taxon>Pelagomonas</taxon>
    </lineage>
</organism>
<dbReference type="SMART" id="SM00220">
    <property type="entry name" value="S_TKc"/>
    <property type="match status" value="1"/>
</dbReference>
<keyword evidence="1" id="KW-0808">Transferase</keyword>
<reference evidence="8" key="2">
    <citation type="submission" date="2021-11" db="EMBL/GenBank/DDBJ databases">
        <authorList>
            <consortium name="Genoscope - CEA"/>
            <person name="William W."/>
        </authorList>
    </citation>
    <scope>NUCLEOTIDE SEQUENCE</scope>
</reference>
<protein>
    <recommendedName>
        <fullName evidence="6">Protein kinase domain-containing protein</fullName>
    </recommendedName>
</protein>
<dbReference type="Gene3D" id="1.10.510.10">
    <property type="entry name" value="Transferase(Phosphotransferase) domain 1"/>
    <property type="match status" value="1"/>
</dbReference>
<evidence type="ECO:0000256" key="5">
    <source>
        <dbReference type="SAM" id="MobiDB-lite"/>
    </source>
</evidence>
<feature type="compositionally biased region" description="Low complexity" evidence="5">
    <location>
        <begin position="8"/>
        <end position="29"/>
    </location>
</feature>
<keyword evidence="9" id="KW-1185">Reference proteome</keyword>
<evidence type="ECO:0000313" key="9">
    <source>
        <dbReference type="Proteomes" id="UP000789595"/>
    </source>
</evidence>
<dbReference type="OrthoDB" id="4062651at2759"/>